<gene>
    <name evidence="1" type="ORF">HNR10_005369</name>
</gene>
<dbReference type="EMBL" id="JACCFS010000001">
    <property type="protein sequence ID" value="NYJ37488.1"/>
    <property type="molecule type" value="Genomic_DNA"/>
</dbReference>
<evidence type="ECO:0000313" key="1">
    <source>
        <dbReference type="EMBL" id="NYJ37488.1"/>
    </source>
</evidence>
<organism evidence="1 2">
    <name type="scientific">Nocardiopsis aegyptia</name>
    <dbReference type="NCBI Taxonomy" id="220378"/>
    <lineage>
        <taxon>Bacteria</taxon>
        <taxon>Bacillati</taxon>
        <taxon>Actinomycetota</taxon>
        <taxon>Actinomycetes</taxon>
        <taxon>Streptosporangiales</taxon>
        <taxon>Nocardiopsidaceae</taxon>
        <taxon>Nocardiopsis</taxon>
    </lineage>
</organism>
<proteinExistence type="predicted"/>
<accession>A0A7Z0JCJ0</accession>
<comment type="caution">
    <text evidence="1">The sequence shown here is derived from an EMBL/GenBank/DDBJ whole genome shotgun (WGS) entry which is preliminary data.</text>
</comment>
<name>A0A7Z0JCJ0_9ACTN</name>
<evidence type="ECO:0000313" key="2">
    <source>
        <dbReference type="Proteomes" id="UP000572051"/>
    </source>
</evidence>
<dbReference type="Proteomes" id="UP000572051">
    <property type="component" value="Unassembled WGS sequence"/>
</dbReference>
<sequence>MKDWMCLDCAGTGRVRDRSWGGWSLLVRKYTACGTCEATGSEKKR</sequence>
<dbReference type="AlphaFoldDB" id="A0A7Z0JCJ0"/>
<reference evidence="1 2" key="1">
    <citation type="submission" date="2020-07" db="EMBL/GenBank/DDBJ databases">
        <title>Sequencing the genomes of 1000 actinobacteria strains.</title>
        <authorList>
            <person name="Klenk H.-P."/>
        </authorList>
    </citation>
    <scope>NUCLEOTIDE SEQUENCE [LARGE SCALE GENOMIC DNA]</scope>
    <source>
        <strain evidence="1 2">DSM 44442</strain>
    </source>
</reference>
<protein>
    <submittedName>
        <fullName evidence="1">DnaJ-class molecular chaperone</fullName>
    </submittedName>
</protein>
<keyword evidence="2" id="KW-1185">Reference proteome</keyword>
<dbReference type="RefSeq" id="WP_179828240.1">
    <property type="nucleotide sequence ID" value="NZ_JACCFS010000001.1"/>
</dbReference>